<reference evidence="1" key="1">
    <citation type="submission" date="2023-07" db="EMBL/GenBank/DDBJ databases">
        <title>Genome content predicts the carbon catabolic preferences of heterotrophic bacteria.</title>
        <authorList>
            <person name="Gralka M."/>
        </authorList>
    </citation>
    <scope>NUCLEOTIDE SEQUENCE</scope>
    <source>
        <strain evidence="1">I2M16</strain>
    </source>
</reference>
<dbReference type="SUPFAM" id="SSF158682">
    <property type="entry name" value="TerB-like"/>
    <property type="match status" value="1"/>
</dbReference>
<dbReference type="Gene3D" id="1.10.3680.10">
    <property type="entry name" value="TerB-like"/>
    <property type="match status" value="1"/>
</dbReference>
<organism evidence="1 2">
    <name type="scientific">Neptunomonas phycophila</name>
    <dbReference type="NCBI Taxonomy" id="1572645"/>
    <lineage>
        <taxon>Bacteria</taxon>
        <taxon>Pseudomonadati</taxon>
        <taxon>Pseudomonadota</taxon>
        <taxon>Gammaproteobacteria</taxon>
        <taxon>Oceanospirillales</taxon>
        <taxon>Oceanospirillaceae</taxon>
        <taxon>Neptunomonas</taxon>
    </lineage>
</organism>
<dbReference type="InterPro" id="IPR029024">
    <property type="entry name" value="TerB-like"/>
</dbReference>
<comment type="caution">
    <text evidence="1">The sequence shown here is derived from an EMBL/GenBank/DDBJ whole genome shotgun (WGS) entry which is preliminary data.</text>
</comment>
<dbReference type="RefSeq" id="WP_075172559.1">
    <property type="nucleotide sequence ID" value="NZ_CAXHZV010000014.1"/>
</dbReference>
<proteinExistence type="predicted"/>
<dbReference type="CDD" id="cd07178">
    <property type="entry name" value="terB_like_YebE"/>
    <property type="match status" value="1"/>
</dbReference>
<accession>A0AAW7XG87</accession>
<sequence length="231" mass="24484">MFDAQALLNQFLGANSNDKIQKGKDYLAKNSGSLASGAAAGGLAGYLLGSKKGKKIAKKAATYGGMALVAGLAYKAYTGYQQNKQMGSASPVEPEAIPEPPMHSGFRIEDQSESDNFCATLVSAMIAAAKADGHIDSAEHQAIFAKIEELGLDNDQKAFLFDQLNRPLDIDSLVAAAATKEQAVEVYVASIMAIEIDSPAEKAYLSMLAARLDLEEELVDHIHSTLSETVV</sequence>
<dbReference type="Pfam" id="PF04391">
    <property type="entry name" value="DUF533"/>
    <property type="match status" value="1"/>
</dbReference>
<name>A0AAW7XG87_9GAMM</name>
<dbReference type="EMBL" id="JAUOPG010000001">
    <property type="protein sequence ID" value="MDO6451973.1"/>
    <property type="molecule type" value="Genomic_DNA"/>
</dbReference>
<dbReference type="Proteomes" id="UP001169862">
    <property type="component" value="Unassembled WGS sequence"/>
</dbReference>
<dbReference type="InterPro" id="IPR007486">
    <property type="entry name" value="YebE"/>
</dbReference>
<gene>
    <name evidence="1" type="ORF">Q4490_00215</name>
</gene>
<dbReference type="AlphaFoldDB" id="A0AAW7XG87"/>
<protein>
    <submittedName>
        <fullName evidence="1">Tellurite resistance TerB family protein</fullName>
    </submittedName>
</protein>
<evidence type="ECO:0000313" key="1">
    <source>
        <dbReference type="EMBL" id="MDO6451973.1"/>
    </source>
</evidence>
<evidence type="ECO:0000313" key="2">
    <source>
        <dbReference type="Proteomes" id="UP001169862"/>
    </source>
</evidence>